<accession>A0AAP0JF37</accession>
<reference evidence="1 2" key="1">
    <citation type="submission" date="2024-01" db="EMBL/GenBank/DDBJ databases">
        <title>Genome assemblies of Stephania.</title>
        <authorList>
            <person name="Yang L."/>
        </authorList>
    </citation>
    <scope>NUCLEOTIDE SEQUENCE [LARGE SCALE GENOMIC DNA]</scope>
    <source>
        <strain evidence="1">JXDWG</strain>
        <tissue evidence="1">Leaf</tissue>
    </source>
</reference>
<sequence>MYTLHSFNLFPNCVVATGEVVCHVFLATDELLWMEQLAVHSSPHFINDSGLKVHEDSIGNMLPCTGFAEEGVEGIISFA</sequence>
<dbReference type="Proteomes" id="UP001419268">
    <property type="component" value="Unassembled WGS sequence"/>
</dbReference>
<comment type="caution">
    <text evidence="1">The sequence shown here is derived from an EMBL/GenBank/DDBJ whole genome shotgun (WGS) entry which is preliminary data.</text>
</comment>
<evidence type="ECO:0000313" key="1">
    <source>
        <dbReference type="EMBL" id="KAK9133011.1"/>
    </source>
</evidence>
<organism evidence="1 2">
    <name type="scientific">Stephania cephalantha</name>
    <dbReference type="NCBI Taxonomy" id="152367"/>
    <lineage>
        <taxon>Eukaryota</taxon>
        <taxon>Viridiplantae</taxon>
        <taxon>Streptophyta</taxon>
        <taxon>Embryophyta</taxon>
        <taxon>Tracheophyta</taxon>
        <taxon>Spermatophyta</taxon>
        <taxon>Magnoliopsida</taxon>
        <taxon>Ranunculales</taxon>
        <taxon>Menispermaceae</taxon>
        <taxon>Menispermoideae</taxon>
        <taxon>Cissampelideae</taxon>
        <taxon>Stephania</taxon>
    </lineage>
</organism>
<evidence type="ECO:0000313" key="2">
    <source>
        <dbReference type="Proteomes" id="UP001419268"/>
    </source>
</evidence>
<proteinExistence type="predicted"/>
<gene>
    <name evidence="1" type="ORF">Scep_012539</name>
</gene>
<dbReference type="AlphaFoldDB" id="A0AAP0JF37"/>
<keyword evidence="2" id="KW-1185">Reference proteome</keyword>
<name>A0AAP0JF37_9MAGN</name>
<dbReference type="EMBL" id="JBBNAG010000005">
    <property type="protein sequence ID" value="KAK9133011.1"/>
    <property type="molecule type" value="Genomic_DNA"/>
</dbReference>
<protein>
    <submittedName>
        <fullName evidence="1">Uncharacterized protein</fullName>
    </submittedName>
</protein>